<organism evidence="1 2">
    <name type="scientific">Hypsibius exemplaris</name>
    <name type="common">Freshwater tardigrade</name>
    <dbReference type="NCBI Taxonomy" id="2072580"/>
    <lineage>
        <taxon>Eukaryota</taxon>
        <taxon>Metazoa</taxon>
        <taxon>Ecdysozoa</taxon>
        <taxon>Tardigrada</taxon>
        <taxon>Eutardigrada</taxon>
        <taxon>Parachela</taxon>
        <taxon>Hypsibioidea</taxon>
        <taxon>Hypsibiidae</taxon>
        <taxon>Hypsibius</taxon>
    </lineage>
</organism>
<dbReference type="EMBL" id="MTYJ01000214">
    <property type="protein sequence ID" value="OWA51085.1"/>
    <property type="molecule type" value="Genomic_DNA"/>
</dbReference>
<dbReference type="AlphaFoldDB" id="A0A9X6NBU0"/>
<protein>
    <submittedName>
        <fullName evidence="1">Uncharacterized protein</fullName>
    </submittedName>
</protein>
<accession>A0A9X6NBU0</accession>
<evidence type="ECO:0000313" key="1">
    <source>
        <dbReference type="EMBL" id="OWA51085.1"/>
    </source>
</evidence>
<name>A0A9X6NBU0_HYPEX</name>
<keyword evidence="2" id="KW-1185">Reference proteome</keyword>
<comment type="caution">
    <text evidence="1">The sequence shown here is derived from an EMBL/GenBank/DDBJ whole genome shotgun (WGS) entry which is preliminary data.</text>
</comment>
<sequence length="123" mass="14342">MTATIVRRLTIATTFHTIRSVARQFRITHELDGKIILKNFPNKPRKGFFLWISSSKNRLTADLIAFSCSLINPLLLFAMSCSFLRSLANLVCFFRREKALLDDPPSSRRRWIAERLFRHRCDA</sequence>
<gene>
    <name evidence="1" type="ORF">BV898_15585</name>
</gene>
<reference evidence="2" key="1">
    <citation type="submission" date="2017-01" db="EMBL/GenBank/DDBJ databases">
        <title>Comparative genomics of anhydrobiosis in the tardigrade Hypsibius dujardini.</title>
        <authorList>
            <person name="Yoshida Y."/>
            <person name="Koutsovoulos G."/>
            <person name="Laetsch D."/>
            <person name="Stevens L."/>
            <person name="Kumar S."/>
            <person name="Horikawa D."/>
            <person name="Ishino K."/>
            <person name="Komine S."/>
            <person name="Tomita M."/>
            <person name="Blaxter M."/>
            <person name="Arakawa K."/>
        </authorList>
    </citation>
    <scope>NUCLEOTIDE SEQUENCE [LARGE SCALE GENOMIC DNA]</scope>
    <source>
        <strain evidence="2">Z151</strain>
    </source>
</reference>
<proteinExistence type="predicted"/>
<dbReference type="Proteomes" id="UP000192578">
    <property type="component" value="Unassembled WGS sequence"/>
</dbReference>
<evidence type="ECO:0000313" key="2">
    <source>
        <dbReference type="Proteomes" id="UP000192578"/>
    </source>
</evidence>